<dbReference type="PANTHER" id="PTHR30363:SF44">
    <property type="entry name" value="AGA OPERON TRANSCRIPTIONAL REPRESSOR-RELATED"/>
    <property type="match status" value="1"/>
</dbReference>
<dbReference type="PATRIC" id="fig|1702221.3.peg.2479"/>
<keyword evidence="5" id="KW-1185">Reference proteome</keyword>
<dbReference type="InterPro" id="IPR036390">
    <property type="entry name" value="WH_DNA-bd_sf"/>
</dbReference>
<dbReference type="Gene3D" id="3.40.50.1360">
    <property type="match status" value="1"/>
</dbReference>
<organism evidence="4 5">
    <name type="scientific">Faecalibaculum rodentium</name>
    <dbReference type="NCBI Taxonomy" id="1702221"/>
    <lineage>
        <taxon>Bacteria</taxon>
        <taxon>Bacillati</taxon>
        <taxon>Bacillota</taxon>
        <taxon>Erysipelotrichia</taxon>
        <taxon>Erysipelotrichales</taxon>
        <taxon>Erysipelotrichaceae</taxon>
        <taxon>Faecalibaculum</taxon>
    </lineage>
</organism>
<dbReference type="PRINTS" id="PR00037">
    <property type="entry name" value="HTHLACR"/>
</dbReference>
<evidence type="ECO:0000256" key="1">
    <source>
        <dbReference type="ARBA" id="ARBA00023015"/>
    </source>
</evidence>
<dbReference type="RefSeq" id="WP_067559619.1">
    <property type="nucleotide sequence ID" value="NZ_CAOKZT010000037.1"/>
</dbReference>
<dbReference type="PANTHER" id="PTHR30363">
    <property type="entry name" value="HTH-TYPE TRANSCRIPTIONAL REGULATOR SRLR-RELATED"/>
    <property type="match status" value="1"/>
</dbReference>
<dbReference type="Pfam" id="PF08220">
    <property type="entry name" value="HTH_DeoR"/>
    <property type="match status" value="1"/>
</dbReference>
<dbReference type="KEGG" id="fro:AALO17_25480"/>
<accession>A0A140DYF5</accession>
<dbReference type="InterPro" id="IPR050313">
    <property type="entry name" value="Carb_Metab_HTH_regulators"/>
</dbReference>
<dbReference type="SMART" id="SM01134">
    <property type="entry name" value="DeoRC"/>
    <property type="match status" value="1"/>
</dbReference>
<dbReference type="Pfam" id="PF00455">
    <property type="entry name" value="DeoRC"/>
    <property type="match status" value="1"/>
</dbReference>
<proteinExistence type="predicted"/>
<dbReference type="EMBL" id="CP011391">
    <property type="protein sequence ID" value="AMK55682.1"/>
    <property type="molecule type" value="Genomic_DNA"/>
</dbReference>
<keyword evidence="2" id="KW-0804">Transcription</keyword>
<dbReference type="SUPFAM" id="SSF46785">
    <property type="entry name" value="Winged helix' DNA-binding domain"/>
    <property type="match status" value="1"/>
</dbReference>
<dbReference type="STRING" id="1702221.AALO17_25480"/>
<dbReference type="OrthoDB" id="9797223at2"/>
<feature type="domain" description="HTH deoR-type" evidence="3">
    <location>
        <begin position="3"/>
        <end position="58"/>
    </location>
</feature>
<dbReference type="AlphaFoldDB" id="A0A140DYF5"/>
<dbReference type="InterPro" id="IPR014036">
    <property type="entry name" value="DeoR-like_C"/>
</dbReference>
<evidence type="ECO:0000313" key="5">
    <source>
        <dbReference type="Proteomes" id="UP000069771"/>
    </source>
</evidence>
<dbReference type="InterPro" id="IPR001034">
    <property type="entry name" value="DeoR_HTH"/>
</dbReference>
<dbReference type="PROSITE" id="PS51000">
    <property type="entry name" value="HTH_DEOR_2"/>
    <property type="match status" value="1"/>
</dbReference>
<dbReference type="GO" id="GO:0003700">
    <property type="term" value="F:DNA-binding transcription factor activity"/>
    <property type="evidence" value="ECO:0007669"/>
    <property type="project" value="InterPro"/>
</dbReference>
<evidence type="ECO:0000259" key="3">
    <source>
        <dbReference type="PROSITE" id="PS51000"/>
    </source>
</evidence>
<dbReference type="SUPFAM" id="SSF100950">
    <property type="entry name" value="NagB/RpiA/CoA transferase-like"/>
    <property type="match status" value="1"/>
</dbReference>
<name>A0A140DYF5_9FIRM</name>
<keyword evidence="1" id="KW-0805">Transcription regulation</keyword>
<dbReference type="Gene3D" id="1.10.10.10">
    <property type="entry name" value="Winged helix-like DNA-binding domain superfamily/Winged helix DNA-binding domain"/>
    <property type="match status" value="1"/>
</dbReference>
<dbReference type="InterPro" id="IPR036388">
    <property type="entry name" value="WH-like_DNA-bd_sf"/>
</dbReference>
<dbReference type="InterPro" id="IPR037171">
    <property type="entry name" value="NagB/RpiA_transferase-like"/>
</dbReference>
<protein>
    <recommendedName>
        <fullName evidence="3">HTH deoR-type domain-containing protein</fullName>
    </recommendedName>
</protein>
<dbReference type="SMART" id="SM00420">
    <property type="entry name" value="HTH_DEOR"/>
    <property type="match status" value="1"/>
</dbReference>
<dbReference type="Proteomes" id="UP000069771">
    <property type="component" value="Chromosome"/>
</dbReference>
<dbReference type="GeneID" id="78479048"/>
<reference evidence="4 5" key="1">
    <citation type="journal article" date="2016" name="Gut Pathog.">
        <title>Whole genome sequencing of "Faecalibaculum rodentium" ALO17, isolated from C57BL/6J laboratory mouse feces.</title>
        <authorList>
            <person name="Lim S."/>
            <person name="Chang D.H."/>
            <person name="Ahn S."/>
            <person name="Kim B.C."/>
        </authorList>
    </citation>
    <scope>NUCLEOTIDE SEQUENCE [LARGE SCALE GENOMIC DNA]</scope>
    <source>
        <strain evidence="4 5">Alo17</strain>
    </source>
</reference>
<gene>
    <name evidence="4" type="ORF">AALO17_25480</name>
</gene>
<evidence type="ECO:0000313" key="4">
    <source>
        <dbReference type="EMBL" id="AMK55682.1"/>
    </source>
</evidence>
<sequence length="259" mass="29289">MLADKRYERIVEITEEQGFVKTRELADMLRVSETTIRRDVEELDVRHRLIRVHGGAKSLTKANLTTSQDEKLMRERVTVHAGEKEMIARRAADMVQDGDCIFLDGGTTILPLVPLLKDKHITIVTHSSLVVEEFQEGNARLFVLPGDYDVYYSMFTGPVTTHVLSRFHFNSCFIGCLGVNPREGTVLASETMTPAVKRKAMEQSSRAVLMADSSKMDIRAFYTMADLAEFDFVITDPGVREYLSDDEIPENFILSDSMK</sequence>
<evidence type="ECO:0000256" key="2">
    <source>
        <dbReference type="ARBA" id="ARBA00023163"/>
    </source>
</evidence>